<reference evidence="13 14" key="1">
    <citation type="journal article" date="2020" name="ISME J.">
        <title>Uncovering the hidden diversity of litter-decomposition mechanisms in mushroom-forming fungi.</title>
        <authorList>
            <person name="Floudas D."/>
            <person name="Bentzer J."/>
            <person name="Ahren D."/>
            <person name="Johansson T."/>
            <person name="Persson P."/>
            <person name="Tunlid A."/>
        </authorList>
    </citation>
    <scope>NUCLEOTIDE SEQUENCE [LARGE SCALE GENOMIC DNA]</scope>
    <source>
        <strain evidence="13 14">CBS 175.51</strain>
    </source>
</reference>
<dbReference type="InterPro" id="IPR003137">
    <property type="entry name" value="PA_domain"/>
</dbReference>
<dbReference type="InterPro" id="IPR045175">
    <property type="entry name" value="M28_fam"/>
</dbReference>
<dbReference type="FunFam" id="3.40.630.10:FF:000054">
    <property type="entry name" value="Peptide hydrolase"/>
    <property type="match status" value="1"/>
</dbReference>
<dbReference type="PANTHER" id="PTHR12147">
    <property type="entry name" value="METALLOPEPTIDASE M28 FAMILY MEMBER"/>
    <property type="match status" value="1"/>
</dbReference>
<evidence type="ECO:0000256" key="1">
    <source>
        <dbReference type="ARBA" id="ARBA00001947"/>
    </source>
</evidence>
<evidence type="ECO:0000256" key="10">
    <source>
        <dbReference type="RuleBase" id="RU361240"/>
    </source>
</evidence>
<comment type="similarity">
    <text evidence="2">Belongs to the peptidase M28 family. M28B subfamily.</text>
</comment>
<dbReference type="InterPro" id="IPR046450">
    <property type="entry name" value="PA_dom_sf"/>
</dbReference>
<evidence type="ECO:0000256" key="8">
    <source>
        <dbReference type="ARBA" id="ARBA00022801"/>
    </source>
</evidence>
<keyword evidence="6 10" id="KW-0479">Metal-binding</keyword>
<evidence type="ECO:0000313" key="13">
    <source>
        <dbReference type="EMBL" id="KAF5332227.1"/>
    </source>
</evidence>
<keyword evidence="9 10" id="KW-0862">Zinc</keyword>
<dbReference type="PANTHER" id="PTHR12147:SF26">
    <property type="entry name" value="PEPTIDASE M28 DOMAIN-CONTAINING PROTEIN"/>
    <property type="match status" value="1"/>
</dbReference>
<evidence type="ECO:0000256" key="3">
    <source>
        <dbReference type="ARBA" id="ARBA00005957"/>
    </source>
</evidence>
<name>A0A8H5C1E4_9AGAR</name>
<gene>
    <name evidence="13" type="ORF">D9611_008191</name>
</gene>
<evidence type="ECO:0000256" key="6">
    <source>
        <dbReference type="ARBA" id="ARBA00022723"/>
    </source>
</evidence>
<dbReference type="GO" id="GO:0004177">
    <property type="term" value="F:aminopeptidase activity"/>
    <property type="evidence" value="ECO:0007669"/>
    <property type="project" value="UniProtKB-KW"/>
</dbReference>
<evidence type="ECO:0000256" key="2">
    <source>
        <dbReference type="ARBA" id="ARBA00005634"/>
    </source>
</evidence>
<dbReference type="EC" id="3.4.-.-" evidence="10"/>
<dbReference type="AlphaFoldDB" id="A0A8H5C1E4"/>
<dbReference type="Pfam" id="PF04389">
    <property type="entry name" value="Peptidase_M28"/>
    <property type="match status" value="1"/>
</dbReference>
<dbReference type="InterPro" id="IPR007484">
    <property type="entry name" value="Peptidase_M28"/>
</dbReference>
<protein>
    <recommendedName>
        <fullName evidence="10">Peptide hydrolase</fullName>
        <ecNumber evidence="10">3.4.-.-</ecNumber>
    </recommendedName>
</protein>
<dbReference type="EMBL" id="JAACJK010000111">
    <property type="protein sequence ID" value="KAF5332227.1"/>
    <property type="molecule type" value="Genomic_DNA"/>
</dbReference>
<dbReference type="Gene3D" id="3.50.30.30">
    <property type="match status" value="1"/>
</dbReference>
<comment type="similarity">
    <text evidence="3">Belongs to the peptidase M28 family. M28A subfamily.</text>
</comment>
<dbReference type="SUPFAM" id="SSF52025">
    <property type="entry name" value="PA domain"/>
    <property type="match status" value="1"/>
</dbReference>
<keyword evidence="5 10" id="KW-0645">Protease</keyword>
<feature type="domain" description="PA" evidence="11">
    <location>
        <begin position="132"/>
        <end position="217"/>
    </location>
</feature>
<proteinExistence type="inferred from homology"/>
<feature type="domain" description="Peptidase M28" evidence="12">
    <location>
        <begin position="247"/>
        <end position="461"/>
    </location>
</feature>
<keyword evidence="4" id="KW-0031">Aminopeptidase</keyword>
<dbReference type="Proteomes" id="UP000541558">
    <property type="component" value="Unassembled WGS sequence"/>
</dbReference>
<comment type="caution">
    <text evidence="13">The sequence shown here is derived from an EMBL/GenBank/DDBJ whole genome shotgun (WGS) entry which is preliminary data.</text>
</comment>
<dbReference type="OrthoDB" id="10013407at2759"/>
<dbReference type="CDD" id="cd03876">
    <property type="entry name" value="M28_SGAP_like"/>
    <property type="match status" value="1"/>
</dbReference>
<evidence type="ECO:0000259" key="12">
    <source>
        <dbReference type="Pfam" id="PF04389"/>
    </source>
</evidence>
<dbReference type="GO" id="GO:0046872">
    <property type="term" value="F:metal ion binding"/>
    <property type="evidence" value="ECO:0007669"/>
    <property type="project" value="UniProtKB-KW"/>
</dbReference>
<dbReference type="Gene3D" id="3.40.630.10">
    <property type="entry name" value="Zn peptidases"/>
    <property type="match status" value="1"/>
</dbReference>
<feature type="chain" id="PRO_5034946530" description="Peptide hydrolase" evidence="10">
    <location>
        <begin position="23"/>
        <end position="506"/>
    </location>
</feature>
<dbReference type="GO" id="GO:0008235">
    <property type="term" value="F:metalloexopeptidase activity"/>
    <property type="evidence" value="ECO:0007669"/>
    <property type="project" value="InterPro"/>
</dbReference>
<evidence type="ECO:0000313" key="14">
    <source>
        <dbReference type="Proteomes" id="UP000541558"/>
    </source>
</evidence>
<dbReference type="Pfam" id="PF02225">
    <property type="entry name" value="PA"/>
    <property type="match status" value="1"/>
</dbReference>
<dbReference type="SUPFAM" id="SSF53187">
    <property type="entry name" value="Zn-dependent exopeptidases"/>
    <property type="match status" value="1"/>
</dbReference>
<comment type="cofactor">
    <cofactor evidence="1">
        <name>Zn(2+)</name>
        <dbReference type="ChEBI" id="CHEBI:29105"/>
    </cofactor>
</comment>
<organism evidence="13 14">
    <name type="scientific">Ephemerocybe angulata</name>
    <dbReference type="NCBI Taxonomy" id="980116"/>
    <lineage>
        <taxon>Eukaryota</taxon>
        <taxon>Fungi</taxon>
        <taxon>Dikarya</taxon>
        <taxon>Basidiomycota</taxon>
        <taxon>Agaricomycotina</taxon>
        <taxon>Agaricomycetes</taxon>
        <taxon>Agaricomycetidae</taxon>
        <taxon>Agaricales</taxon>
        <taxon>Agaricineae</taxon>
        <taxon>Psathyrellaceae</taxon>
        <taxon>Ephemerocybe</taxon>
    </lineage>
</organism>
<keyword evidence="7 10" id="KW-0732">Signal</keyword>
<evidence type="ECO:0000259" key="11">
    <source>
        <dbReference type="Pfam" id="PF02225"/>
    </source>
</evidence>
<evidence type="ECO:0000256" key="5">
    <source>
        <dbReference type="ARBA" id="ARBA00022670"/>
    </source>
</evidence>
<dbReference type="GO" id="GO:0006508">
    <property type="term" value="P:proteolysis"/>
    <property type="evidence" value="ECO:0007669"/>
    <property type="project" value="UniProtKB-KW"/>
</dbReference>
<dbReference type="InterPro" id="IPR041756">
    <property type="entry name" value="M28_SGAP-like"/>
</dbReference>
<evidence type="ECO:0000256" key="9">
    <source>
        <dbReference type="ARBA" id="ARBA00022833"/>
    </source>
</evidence>
<sequence length="506" mass="53804">MRLQVSLLSALSLASGFASTVAQSEITGAGFPSLKQPVTTKALESLINRKNLLGHAEQLLKFSELSNGTRAFGSKGHEATIHYVKKLLERTGYYDVEFQTFTWPYSESTSKLTVDGQDVWTSTFTYAPGGDVTAPIALVANDGCQASDYPVLTGKVALIKRGNCDFGLKIAFAGGAGASGAIIYNNVDGRPTGGTLAQPTRPEGPYVPSAYITTVDAAGFIEKINAGTEVSATIHATVINEDRSTSNVIATTKQGDRDNVIMAGAHSDSVPAGPGLNDDGSGSIAILEVALNLAKFRGPKNAVRFAWWTAEEFGLVGSEHYVTQLPEAERQKVALYLNFDMIASPNSGYFVFDGDGNATNVPGPSGSEVIESLYRSYFDSHSIKTGSAVFGGSSDYQPFVDVGIPSGGLMTGAGGVKTAEGAEWWGGEAGVAYDVCYHQKCDNIQNLRVDVWERNAKAIAHSIATYANSIQGIPRTTRPPVSSLRVSKLSYEERIHLTCDHEDDAA</sequence>
<feature type="signal peptide" evidence="10">
    <location>
        <begin position="1"/>
        <end position="22"/>
    </location>
</feature>
<keyword evidence="8 10" id="KW-0378">Hydrolase</keyword>
<keyword evidence="14" id="KW-1185">Reference proteome</keyword>
<evidence type="ECO:0000256" key="7">
    <source>
        <dbReference type="ARBA" id="ARBA00022729"/>
    </source>
</evidence>
<evidence type="ECO:0000256" key="4">
    <source>
        <dbReference type="ARBA" id="ARBA00022438"/>
    </source>
</evidence>
<accession>A0A8H5C1E4</accession>